<feature type="binding site" evidence="17">
    <location>
        <position position="366"/>
    </location>
    <ligand>
        <name>substrate</name>
    </ligand>
</feature>
<evidence type="ECO:0000313" key="20">
    <source>
        <dbReference type="EMBL" id="OCL11226.1"/>
    </source>
</evidence>
<keyword evidence="9 16" id="KW-1015">Disulfide bond</keyword>
<keyword evidence="10" id="KW-0325">Glycoprotein</keyword>
<feature type="binding site" evidence="15">
    <location>
        <position position="197"/>
    </location>
    <ligand>
        <name>Ca(2+)</name>
        <dbReference type="ChEBI" id="CHEBI:29108"/>
        <label>1</label>
    </ligand>
</feature>
<dbReference type="CDD" id="cd11319">
    <property type="entry name" value="AmyAc_euk_AmyA"/>
    <property type="match status" value="1"/>
</dbReference>
<evidence type="ECO:0000256" key="2">
    <source>
        <dbReference type="ARBA" id="ARBA00001913"/>
    </source>
</evidence>
<evidence type="ECO:0000256" key="17">
    <source>
        <dbReference type="PIRSR" id="PIRSR001024-5"/>
    </source>
</evidence>
<name>A0A8E2F684_9PEZI</name>
<dbReference type="Gene3D" id="3.20.20.80">
    <property type="entry name" value="Glycosidases"/>
    <property type="match status" value="1"/>
</dbReference>
<sequence length="499" mass="55055">MKRNILEAVAVAVAFTSVAVNAATPAEWRSRSIYQVLTDRFGRADNSTTATCNTADRVYCGGSYQGIINHLDYIQDMGFTAIWISPITYNLPQDTPYGYAFHGYWQQNLYALNSNFGTGAELKALATALHNRGMYLMVDVVVNHNGWDGSESSVVYSDFYPFNEESYYHPYCEITNYDNQTNVEDCWLGDSNVELVDLKTEDSTVASMYQTWITQLVSNYSIDGLRIDTVKHVDKAFWPGFNSASGVFCTGEVYDGDPTYTCDYQNYLDSVLNYPIYYPLTAAFQSTSGSISGLVNELNTMKSGCKDTTLLGSFSENHDVPRFASYTSDYSLAKNIIAYTILSDGIPIIYAGQEQHYSGGNDPYNREATWLSGYSTSATLYTHVASLNQIRNQAIYKNSTYLTYQNWVIYSDSSTIAMRKGYDDKQIITVLSNLGASGSSYTLSLSNTGWSSGTSVVEVLSCTSATVDSSGNLPVPMASGLPRVYYPLAQLTSSGICGN</sequence>
<feature type="binding site" evidence="17">
    <location>
        <position position="144"/>
    </location>
    <ligand>
        <name>substrate</name>
    </ligand>
</feature>
<comment type="cofactor">
    <cofactor evidence="2">
        <name>Ca(2+)</name>
        <dbReference type="ChEBI" id="CHEBI:29108"/>
    </cofactor>
</comment>
<evidence type="ECO:0000256" key="1">
    <source>
        <dbReference type="ARBA" id="ARBA00000548"/>
    </source>
</evidence>
<keyword evidence="7 20" id="KW-0378">Hydrolase</keyword>
<feature type="domain" description="Glycosyl hydrolase family 13 catalytic" evidence="19">
    <location>
        <begin position="35"/>
        <end position="391"/>
    </location>
</feature>
<proteinExistence type="inferred from homology"/>
<evidence type="ECO:0000256" key="15">
    <source>
        <dbReference type="PIRSR" id="PIRSR001024-3"/>
    </source>
</evidence>
<evidence type="ECO:0000256" key="11">
    <source>
        <dbReference type="ARBA" id="ARBA00023277"/>
    </source>
</evidence>
<dbReference type="SUPFAM" id="SSF51011">
    <property type="entry name" value="Glycosyl hydrolase domain"/>
    <property type="match status" value="1"/>
</dbReference>
<evidence type="ECO:0000256" key="9">
    <source>
        <dbReference type="ARBA" id="ARBA00023157"/>
    </source>
</evidence>
<comment type="similarity">
    <text evidence="3">Belongs to the glycosyl hydrolase 13 family.</text>
</comment>
<dbReference type="InterPro" id="IPR006047">
    <property type="entry name" value="GH13_cat_dom"/>
</dbReference>
<keyword evidence="5 15" id="KW-0479">Metal-binding</keyword>
<organism evidence="20 21">
    <name type="scientific">Glonium stellatum</name>
    <dbReference type="NCBI Taxonomy" id="574774"/>
    <lineage>
        <taxon>Eukaryota</taxon>
        <taxon>Fungi</taxon>
        <taxon>Dikarya</taxon>
        <taxon>Ascomycota</taxon>
        <taxon>Pezizomycotina</taxon>
        <taxon>Dothideomycetes</taxon>
        <taxon>Pleosporomycetidae</taxon>
        <taxon>Gloniales</taxon>
        <taxon>Gloniaceae</taxon>
        <taxon>Glonium</taxon>
    </lineage>
</organism>
<dbReference type="Pfam" id="PF00128">
    <property type="entry name" value="Alpha-amylase"/>
    <property type="match status" value="1"/>
</dbReference>
<dbReference type="PANTHER" id="PTHR10357">
    <property type="entry name" value="ALPHA-AMYLASE FAMILY MEMBER"/>
    <property type="match status" value="1"/>
</dbReference>
<dbReference type="FunFam" id="3.20.20.80:FF:000120">
    <property type="entry name" value="Alpha-amylase A"/>
    <property type="match status" value="1"/>
</dbReference>
<evidence type="ECO:0000256" key="5">
    <source>
        <dbReference type="ARBA" id="ARBA00022723"/>
    </source>
</evidence>
<evidence type="ECO:0000256" key="7">
    <source>
        <dbReference type="ARBA" id="ARBA00022801"/>
    </source>
</evidence>
<dbReference type="OrthoDB" id="204980at2759"/>
<dbReference type="GO" id="GO:0016052">
    <property type="term" value="P:carbohydrate catabolic process"/>
    <property type="evidence" value="ECO:0007669"/>
    <property type="project" value="InterPro"/>
</dbReference>
<dbReference type="FunFam" id="2.60.40.1180:FF:000037">
    <property type="entry name" value="Alpha-amylase A"/>
    <property type="match status" value="1"/>
</dbReference>
<feature type="active site" description="Nucleophile" evidence="13">
    <location>
        <position position="228"/>
    </location>
</feature>
<dbReference type="InterPro" id="IPR015340">
    <property type="entry name" value="A_amylase_C_dom"/>
</dbReference>
<comment type="catalytic activity">
    <reaction evidence="1">
        <text>Endohydrolysis of (1-&gt;4)-alpha-D-glucosidic linkages in polysaccharides containing three or more (1-&gt;4)-alpha-linked D-glucose units.</text>
        <dbReference type="EC" id="3.2.1.1"/>
    </reaction>
</comment>
<dbReference type="Gene3D" id="2.60.40.1180">
    <property type="entry name" value="Golgi alpha-mannosidase II"/>
    <property type="match status" value="1"/>
</dbReference>
<feature type="signal peptide" evidence="18">
    <location>
        <begin position="1"/>
        <end position="22"/>
    </location>
</feature>
<gene>
    <name evidence="20" type="ORF">AOQ84DRAFT_430511</name>
</gene>
<feature type="disulfide bond" evidence="16">
    <location>
        <begin position="462"/>
        <end position="497"/>
    </location>
</feature>
<dbReference type="PIRSF" id="PIRSF001024">
    <property type="entry name" value="Alph-amyl_fung"/>
    <property type="match status" value="1"/>
</dbReference>
<dbReference type="GO" id="GO:0005509">
    <property type="term" value="F:calcium ion binding"/>
    <property type="evidence" value="ECO:0007669"/>
    <property type="project" value="InterPro"/>
</dbReference>
<evidence type="ECO:0000256" key="16">
    <source>
        <dbReference type="PIRSR" id="PIRSR001024-4"/>
    </source>
</evidence>
<evidence type="ECO:0000256" key="13">
    <source>
        <dbReference type="PIRSR" id="PIRSR001024-1"/>
    </source>
</evidence>
<dbReference type="SUPFAM" id="SSF51445">
    <property type="entry name" value="(Trans)glycosidases"/>
    <property type="match status" value="1"/>
</dbReference>
<keyword evidence="8 15" id="KW-0106">Calcium</keyword>
<evidence type="ECO:0000256" key="12">
    <source>
        <dbReference type="ARBA" id="ARBA00023295"/>
    </source>
</evidence>
<dbReference type="PANTHER" id="PTHR10357:SF215">
    <property type="entry name" value="ALPHA-AMYLASE 1"/>
    <property type="match status" value="1"/>
</dbReference>
<keyword evidence="6 18" id="KW-0732">Signal</keyword>
<dbReference type="EMBL" id="KV749094">
    <property type="protein sequence ID" value="OCL11226.1"/>
    <property type="molecule type" value="Genomic_DNA"/>
</dbReference>
<feature type="chain" id="PRO_5034347423" description="alpha-amylase" evidence="18">
    <location>
        <begin position="23"/>
        <end position="499"/>
    </location>
</feature>
<feature type="binding site" evidence="17">
    <location>
        <position position="256"/>
    </location>
    <ligand>
        <name>substrate</name>
    </ligand>
</feature>
<evidence type="ECO:0000313" key="21">
    <source>
        <dbReference type="Proteomes" id="UP000250140"/>
    </source>
</evidence>
<feature type="binding site" evidence="15">
    <location>
        <position position="252"/>
    </location>
    <ligand>
        <name>Ca(2+)</name>
        <dbReference type="ChEBI" id="CHEBI:29108"/>
        <label>2</label>
    </ligand>
</feature>
<protein>
    <recommendedName>
        <fullName evidence="4">alpha-amylase</fullName>
        <ecNumber evidence="4">3.2.1.1</ecNumber>
    </recommendedName>
</protein>
<dbReference type="InterPro" id="IPR017853">
    <property type="entry name" value="GH"/>
</dbReference>
<keyword evidence="12" id="KW-0326">Glycosidase</keyword>
<feature type="site" description="Transition state stabilizer" evidence="14">
    <location>
        <position position="319"/>
    </location>
</feature>
<dbReference type="AlphaFoldDB" id="A0A8E2F684"/>
<feature type="binding site" evidence="15">
    <location>
        <position position="228"/>
    </location>
    <ligand>
        <name>Ca(2+)</name>
        <dbReference type="ChEBI" id="CHEBI:29108"/>
        <label>2</label>
    </ligand>
</feature>
<dbReference type="GO" id="GO:0004556">
    <property type="term" value="F:alpha-amylase activity"/>
    <property type="evidence" value="ECO:0007669"/>
    <property type="project" value="UniProtKB-EC"/>
</dbReference>
<evidence type="ECO:0000256" key="8">
    <source>
        <dbReference type="ARBA" id="ARBA00022837"/>
    </source>
</evidence>
<evidence type="ECO:0000256" key="18">
    <source>
        <dbReference type="SAM" id="SignalP"/>
    </source>
</evidence>
<feature type="binding site" evidence="15">
    <location>
        <position position="184"/>
    </location>
    <ligand>
        <name>Ca(2+)</name>
        <dbReference type="ChEBI" id="CHEBI:29108"/>
        <label>1</label>
    </ligand>
</feature>
<dbReference type="InterPro" id="IPR013777">
    <property type="entry name" value="A-amylase-like"/>
</dbReference>
<evidence type="ECO:0000256" key="3">
    <source>
        <dbReference type="ARBA" id="ARBA00008061"/>
    </source>
</evidence>
<feature type="disulfide bond" evidence="16">
    <location>
        <begin position="52"/>
        <end position="60"/>
    </location>
</feature>
<dbReference type="InterPro" id="IPR013780">
    <property type="entry name" value="Glyco_hydro_b"/>
</dbReference>
<evidence type="ECO:0000256" key="6">
    <source>
        <dbReference type="ARBA" id="ARBA00022729"/>
    </source>
</evidence>
<accession>A0A8E2F684</accession>
<evidence type="ECO:0000259" key="19">
    <source>
        <dbReference type="SMART" id="SM00642"/>
    </source>
</evidence>
<feature type="disulfide bond" evidence="16">
    <location>
        <begin position="262"/>
        <end position="305"/>
    </location>
</feature>
<dbReference type="Pfam" id="PF09260">
    <property type="entry name" value="A_amylase_dom_C"/>
    <property type="match status" value="1"/>
</dbReference>
<reference evidence="20 21" key="1">
    <citation type="journal article" date="2016" name="Nat. Commun.">
        <title>Ectomycorrhizal ecology is imprinted in the genome of the dominant symbiotic fungus Cenococcum geophilum.</title>
        <authorList>
            <consortium name="DOE Joint Genome Institute"/>
            <person name="Peter M."/>
            <person name="Kohler A."/>
            <person name="Ohm R.A."/>
            <person name="Kuo A."/>
            <person name="Krutzmann J."/>
            <person name="Morin E."/>
            <person name="Arend M."/>
            <person name="Barry K.W."/>
            <person name="Binder M."/>
            <person name="Choi C."/>
            <person name="Clum A."/>
            <person name="Copeland A."/>
            <person name="Grisel N."/>
            <person name="Haridas S."/>
            <person name="Kipfer T."/>
            <person name="LaButti K."/>
            <person name="Lindquist E."/>
            <person name="Lipzen A."/>
            <person name="Maire R."/>
            <person name="Meier B."/>
            <person name="Mihaltcheva S."/>
            <person name="Molinier V."/>
            <person name="Murat C."/>
            <person name="Poggeler S."/>
            <person name="Quandt C.A."/>
            <person name="Sperisen C."/>
            <person name="Tritt A."/>
            <person name="Tisserant E."/>
            <person name="Crous P.W."/>
            <person name="Henrissat B."/>
            <person name="Nehls U."/>
            <person name="Egli S."/>
            <person name="Spatafora J.W."/>
            <person name="Grigoriev I.V."/>
            <person name="Martin F.M."/>
        </authorList>
    </citation>
    <scope>NUCLEOTIDE SEQUENCE [LARGE SCALE GENOMIC DNA]</scope>
    <source>
        <strain evidence="20 21">CBS 207.34</strain>
    </source>
</reference>
<feature type="active site" description="Proton donor" evidence="13">
    <location>
        <position position="252"/>
    </location>
</feature>
<evidence type="ECO:0000256" key="4">
    <source>
        <dbReference type="ARBA" id="ARBA00012595"/>
    </source>
</evidence>
<dbReference type="EC" id="3.2.1.1" evidence="4"/>
<feature type="disulfide bond" evidence="16">
    <location>
        <begin position="172"/>
        <end position="186"/>
    </location>
</feature>
<dbReference type="SMART" id="SM00642">
    <property type="entry name" value="Aamy"/>
    <property type="match status" value="1"/>
</dbReference>
<feature type="binding site" evidence="17">
    <location>
        <position position="105"/>
    </location>
    <ligand>
        <name>substrate</name>
    </ligand>
</feature>
<feature type="binding site" evidence="15">
    <location>
        <position position="143"/>
    </location>
    <ligand>
        <name>Ca(2+)</name>
        <dbReference type="ChEBI" id="CHEBI:29108"/>
        <label>1</label>
    </ligand>
</feature>
<keyword evidence="21" id="KW-1185">Reference proteome</keyword>
<feature type="binding site" evidence="17">
    <location>
        <position position="319"/>
    </location>
    <ligand>
        <name>substrate</name>
    </ligand>
</feature>
<evidence type="ECO:0000256" key="14">
    <source>
        <dbReference type="PIRSR" id="PIRSR001024-2"/>
    </source>
</evidence>
<dbReference type="Proteomes" id="UP000250140">
    <property type="component" value="Unassembled WGS sequence"/>
</dbReference>
<feature type="binding site" evidence="15">
    <location>
        <position position="232"/>
    </location>
    <ligand>
        <name>Ca(2+)</name>
        <dbReference type="ChEBI" id="CHEBI:29108"/>
        <label>1</label>
    </ligand>
</feature>
<feature type="binding site" evidence="17">
    <location>
        <position position="226"/>
    </location>
    <ligand>
        <name>substrate</name>
    </ligand>
</feature>
<evidence type="ECO:0000256" key="10">
    <source>
        <dbReference type="ARBA" id="ARBA00023180"/>
    </source>
</evidence>
<keyword evidence="11" id="KW-0119">Carbohydrate metabolism</keyword>